<name>A0A7U4LH51_9SPHN</name>
<keyword evidence="3" id="KW-1185">Reference proteome</keyword>
<evidence type="ECO:0000313" key="3">
    <source>
        <dbReference type="Proteomes" id="UP000032300"/>
    </source>
</evidence>
<dbReference type="EMBL" id="CP010836">
    <property type="protein sequence ID" value="AJP73814.1"/>
    <property type="molecule type" value="Genomic_DNA"/>
</dbReference>
<accession>A0A7U4LH51</accession>
<reference evidence="2 3" key="2">
    <citation type="submission" date="2015-02" db="EMBL/GenBank/DDBJ databases">
        <title>The complete genome of Sphingomonas hengshuiensis sp. WHSC-8 isolated from soil of Hengshui Lake.</title>
        <authorList>
            <person name="Wei S."/>
            <person name="Guo J."/>
            <person name="Su C."/>
            <person name="Wu R."/>
            <person name="Zhang Z."/>
            <person name="Liang K."/>
            <person name="Li H."/>
            <person name="Wang T."/>
            <person name="Liu H."/>
            <person name="Zhang C."/>
            <person name="Li Z."/>
            <person name="Wang Q."/>
            <person name="Meng J."/>
        </authorList>
    </citation>
    <scope>NUCLEOTIDE SEQUENCE [LARGE SCALE GENOMIC DNA]</scope>
    <source>
        <strain evidence="2 3">WHSC-8</strain>
    </source>
</reference>
<reference evidence="2 3" key="1">
    <citation type="journal article" date="2015" name="Int. J. Syst. Evol. Microbiol.">
        <title>Sphingomonas hengshuiensis sp. nov., isolated from lake wetland.</title>
        <authorList>
            <person name="Wei S."/>
            <person name="Wang T."/>
            <person name="Liu H."/>
            <person name="Zhang C."/>
            <person name="Guo J."/>
            <person name="Wang Q."/>
            <person name="Liang K."/>
            <person name="Zhang Z."/>
        </authorList>
    </citation>
    <scope>NUCLEOTIDE SEQUENCE [LARGE SCALE GENOMIC DNA]</scope>
    <source>
        <strain evidence="2 3">WHSC-8</strain>
    </source>
</reference>
<evidence type="ECO:0000256" key="1">
    <source>
        <dbReference type="SAM" id="SignalP"/>
    </source>
</evidence>
<dbReference type="AlphaFoldDB" id="A0A7U4LH51"/>
<evidence type="ECO:0000313" key="2">
    <source>
        <dbReference type="EMBL" id="AJP73814.1"/>
    </source>
</evidence>
<organism evidence="2 3">
    <name type="scientific">Sphingomonas hengshuiensis</name>
    <dbReference type="NCBI Taxonomy" id="1609977"/>
    <lineage>
        <taxon>Bacteria</taxon>
        <taxon>Pseudomonadati</taxon>
        <taxon>Pseudomonadota</taxon>
        <taxon>Alphaproteobacteria</taxon>
        <taxon>Sphingomonadales</taxon>
        <taxon>Sphingomonadaceae</taxon>
        <taxon>Sphingomonas</taxon>
    </lineage>
</organism>
<proteinExistence type="predicted"/>
<keyword evidence="1" id="KW-0732">Signal</keyword>
<sequence length="188" mass="19510">MRAPHLVLLPLALLCGAGAAHAQSAGLEDPVTLFNTACIGGQARLSRTKFDDVAYAVMPRAARTLFGLALDGAKATPPVAPGDLDVPNRVMVTLPERDLYLLLPATGAPGRAAEACSVVWQGNHQADAQAAVEALVSGTKPVATPALPAGTRFVSYRHSGSVLTAAELDQWTVLSIVSEPAPKERTTP</sequence>
<dbReference type="RefSeq" id="WP_044334939.1">
    <property type="nucleotide sequence ID" value="NZ_CP010836.1"/>
</dbReference>
<feature type="signal peptide" evidence="1">
    <location>
        <begin position="1"/>
        <end position="22"/>
    </location>
</feature>
<gene>
    <name evidence="2" type="ORF">TS85_21460</name>
</gene>
<dbReference type="KEGG" id="sphi:TS85_21460"/>
<protein>
    <submittedName>
        <fullName evidence="2">Uncharacterized protein</fullName>
    </submittedName>
</protein>
<feature type="chain" id="PRO_5030717161" evidence="1">
    <location>
        <begin position="23"/>
        <end position="188"/>
    </location>
</feature>
<dbReference type="Proteomes" id="UP000032300">
    <property type="component" value="Chromosome"/>
</dbReference>